<name>A0A1Z1MQS4_9FLOR</name>
<keyword evidence="10" id="KW-0934">Plastid</keyword>
<comment type="function">
    <text evidence="1 9">Binds 5S rRNA, forms part of the central protuberance of the 50S subunit.</text>
</comment>
<dbReference type="Gene3D" id="3.30.420.100">
    <property type="match status" value="1"/>
</dbReference>
<dbReference type="GO" id="GO:0006412">
    <property type="term" value="P:translation"/>
    <property type="evidence" value="ECO:0007669"/>
    <property type="project" value="UniProtKB-UniRule"/>
</dbReference>
<keyword evidence="7 9" id="KW-0687">Ribonucleoprotein</keyword>
<dbReference type="InterPro" id="IPR004389">
    <property type="entry name" value="Ribosomal_uL18_bac-type"/>
</dbReference>
<dbReference type="GeneID" id="33361479"/>
<dbReference type="InterPro" id="IPR005484">
    <property type="entry name" value="Ribosomal_uL18_bac/plant/anim"/>
</dbReference>
<keyword evidence="5 9" id="KW-0694">RNA-binding</keyword>
<gene>
    <name evidence="9 10" type="primary">rpl18</name>
</gene>
<dbReference type="GO" id="GO:0008097">
    <property type="term" value="F:5S rRNA binding"/>
    <property type="evidence" value="ECO:0007669"/>
    <property type="project" value="TreeGrafter"/>
</dbReference>
<evidence type="ECO:0000256" key="7">
    <source>
        <dbReference type="ARBA" id="ARBA00023274"/>
    </source>
</evidence>
<evidence type="ECO:0000256" key="8">
    <source>
        <dbReference type="ARBA" id="ARBA00035303"/>
    </source>
</evidence>
<keyword evidence="4 9" id="KW-0699">rRNA-binding</keyword>
<dbReference type="CDD" id="cd00432">
    <property type="entry name" value="Ribosomal_L18_L5e"/>
    <property type="match status" value="1"/>
</dbReference>
<evidence type="ECO:0000313" key="10">
    <source>
        <dbReference type="EMBL" id="ARW68125.1"/>
    </source>
</evidence>
<reference evidence="10" key="1">
    <citation type="journal article" date="2017" name="J. Phycol.">
        <title>Analysis of chloroplast genomes and a supermatrix inform reclassification of the Rhodomelaceae (Rhodophyta).</title>
        <authorList>
            <person name="Diaz-Tapia P."/>
            <person name="Maggs C.A."/>
            <person name="West J.A."/>
            <person name="Verbruggen H."/>
        </authorList>
    </citation>
    <scope>NUCLEOTIDE SEQUENCE</scope>
    <source>
        <strain evidence="10">PD1561</strain>
    </source>
</reference>
<sequence length="103" mass="11776">MKIRGKKNRPRVYIFKSNKHIYAHVIDDHNKKILTTSSSLSLEIKKQTNEFANCKVAKLIGKNIAIKLKELGISQIIFDRGHNTYHGQIKELAEAARSEGIKF</sequence>
<dbReference type="PANTHER" id="PTHR12899">
    <property type="entry name" value="39S RIBOSOMAL PROTEIN L18, MITOCHONDRIAL"/>
    <property type="match status" value="1"/>
</dbReference>
<dbReference type="Pfam" id="PF00861">
    <property type="entry name" value="Ribosomal_L18p"/>
    <property type="match status" value="1"/>
</dbReference>
<dbReference type="EMBL" id="MF101450">
    <property type="protein sequence ID" value="ARW68125.1"/>
    <property type="molecule type" value="Genomic_DNA"/>
</dbReference>
<keyword evidence="10" id="KW-0150">Chloroplast</keyword>
<comment type="subunit">
    <text evidence="3 9">Part of the 50S ribosomal subunit; contacts the 5S rRNA.</text>
</comment>
<proteinExistence type="inferred from homology"/>
<dbReference type="PANTHER" id="PTHR12899:SF3">
    <property type="entry name" value="LARGE RIBOSOMAL SUBUNIT PROTEIN UL18M"/>
    <property type="match status" value="1"/>
</dbReference>
<dbReference type="SUPFAM" id="SSF53137">
    <property type="entry name" value="Translational machinery components"/>
    <property type="match status" value="1"/>
</dbReference>
<evidence type="ECO:0000256" key="4">
    <source>
        <dbReference type="ARBA" id="ARBA00022730"/>
    </source>
</evidence>
<evidence type="ECO:0000256" key="3">
    <source>
        <dbReference type="ARBA" id="ARBA00011505"/>
    </source>
</evidence>
<evidence type="ECO:0000256" key="1">
    <source>
        <dbReference type="ARBA" id="ARBA00003898"/>
    </source>
</evidence>
<dbReference type="InterPro" id="IPR057268">
    <property type="entry name" value="Ribosomal_L18"/>
</dbReference>
<dbReference type="RefSeq" id="YP_009398956.1">
    <property type="nucleotide sequence ID" value="NC_035294.1"/>
</dbReference>
<evidence type="ECO:0000256" key="2">
    <source>
        <dbReference type="ARBA" id="ARBA00007116"/>
    </source>
</evidence>
<dbReference type="GO" id="GO:0003735">
    <property type="term" value="F:structural constituent of ribosome"/>
    <property type="evidence" value="ECO:0007669"/>
    <property type="project" value="InterPro"/>
</dbReference>
<protein>
    <recommendedName>
        <fullName evidence="8 9">Large ribosomal subunit protein uL18c</fullName>
    </recommendedName>
</protein>
<dbReference type="HAMAP" id="MF_01337_B">
    <property type="entry name" value="Ribosomal_uL18_B"/>
    <property type="match status" value="1"/>
</dbReference>
<accession>A0A1Z1MQS4</accession>
<dbReference type="GO" id="GO:0009507">
    <property type="term" value="C:chloroplast"/>
    <property type="evidence" value="ECO:0007669"/>
    <property type="project" value="UniProtKB-SubCell"/>
</dbReference>
<organism evidence="10">
    <name type="scientific">Cliftonaea pectinata</name>
    <dbReference type="NCBI Taxonomy" id="2007206"/>
    <lineage>
        <taxon>Eukaryota</taxon>
        <taxon>Rhodophyta</taxon>
        <taxon>Florideophyceae</taxon>
        <taxon>Rhodymeniophycidae</taxon>
        <taxon>Ceramiales</taxon>
        <taxon>Rhodomelaceae</taxon>
        <taxon>Polyzonieae</taxon>
        <taxon>Cliftonaea</taxon>
    </lineage>
</organism>
<dbReference type="AlphaFoldDB" id="A0A1Z1MQS4"/>
<comment type="similarity">
    <text evidence="2 9">Belongs to the universal ribosomal protein uL18 family.</text>
</comment>
<dbReference type="NCBIfam" id="TIGR00060">
    <property type="entry name" value="L18_bact"/>
    <property type="match status" value="1"/>
</dbReference>
<comment type="subcellular location">
    <subcellularLocation>
        <location evidence="9">Plastid</location>
        <location evidence="9">Chloroplast</location>
    </subcellularLocation>
</comment>
<evidence type="ECO:0000256" key="5">
    <source>
        <dbReference type="ARBA" id="ARBA00022884"/>
    </source>
</evidence>
<evidence type="ECO:0000256" key="9">
    <source>
        <dbReference type="HAMAP-Rule" id="MF_01337"/>
    </source>
</evidence>
<geneLocation type="chloroplast" evidence="10"/>
<dbReference type="GO" id="GO:0022625">
    <property type="term" value="C:cytosolic large ribosomal subunit"/>
    <property type="evidence" value="ECO:0007669"/>
    <property type="project" value="TreeGrafter"/>
</dbReference>
<evidence type="ECO:0000256" key="6">
    <source>
        <dbReference type="ARBA" id="ARBA00022980"/>
    </source>
</evidence>
<keyword evidence="6 9" id="KW-0689">Ribosomal protein</keyword>